<dbReference type="EMBL" id="CADCWF010000076">
    <property type="protein sequence ID" value="CAA9545550.1"/>
    <property type="molecule type" value="Genomic_DNA"/>
</dbReference>
<accession>A0A6J4UBJ2</accession>
<dbReference type="PANTHER" id="PTHR30036">
    <property type="entry name" value="D-XYLOSE-BINDING PERIPLASMIC PROTEIN"/>
    <property type="match status" value="1"/>
</dbReference>
<evidence type="ECO:0000259" key="4">
    <source>
        <dbReference type="Pfam" id="PF13407"/>
    </source>
</evidence>
<evidence type="ECO:0000256" key="2">
    <source>
        <dbReference type="ARBA" id="ARBA00007639"/>
    </source>
</evidence>
<evidence type="ECO:0000256" key="3">
    <source>
        <dbReference type="SAM" id="SignalP"/>
    </source>
</evidence>
<evidence type="ECO:0000313" key="5">
    <source>
        <dbReference type="EMBL" id="CAA9545550.1"/>
    </source>
</evidence>
<dbReference type="GO" id="GO:0030246">
    <property type="term" value="F:carbohydrate binding"/>
    <property type="evidence" value="ECO:0007669"/>
    <property type="project" value="TreeGrafter"/>
</dbReference>
<dbReference type="AlphaFoldDB" id="A0A6J4UBJ2"/>
<gene>
    <name evidence="5" type="ORF">AVDCRST_MAG59-1260</name>
</gene>
<evidence type="ECO:0000256" key="1">
    <source>
        <dbReference type="ARBA" id="ARBA00004196"/>
    </source>
</evidence>
<feature type="signal peptide" evidence="3">
    <location>
        <begin position="1"/>
        <end position="23"/>
    </location>
</feature>
<proteinExistence type="inferred from homology"/>
<dbReference type="InterPro" id="IPR025997">
    <property type="entry name" value="SBP_2_dom"/>
</dbReference>
<name>A0A6J4UBJ2_9BACT</name>
<reference evidence="5" key="1">
    <citation type="submission" date="2020-02" db="EMBL/GenBank/DDBJ databases">
        <authorList>
            <person name="Meier V. D."/>
        </authorList>
    </citation>
    <scope>NUCLEOTIDE SEQUENCE</scope>
    <source>
        <strain evidence="5">AVDCRST_MAG59</strain>
    </source>
</reference>
<dbReference type="PANTHER" id="PTHR30036:SF7">
    <property type="entry name" value="ABC TRANSPORTER PERIPLASMIC-BINDING PROTEIN YPHF"/>
    <property type="match status" value="1"/>
</dbReference>
<dbReference type="InterPro" id="IPR028082">
    <property type="entry name" value="Peripla_BP_I"/>
</dbReference>
<organism evidence="5">
    <name type="scientific">uncultured Thermomicrobiales bacterium</name>
    <dbReference type="NCBI Taxonomy" id="1645740"/>
    <lineage>
        <taxon>Bacteria</taxon>
        <taxon>Pseudomonadati</taxon>
        <taxon>Thermomicrobiota</taxon>
        <taxon>Thermomicrobia</taxon>
        <taxon>Thermomicrobiales</taxon>
        <taxon>environmental samples</taxon>
    </lineage>
</organism>
<dbReference type="Gene3D" id="3.40.50.2300">
    <property type="match status" value="2"/>
</dbReference>
<sequence>MRLATRLSTLLLLVVTLALGAFAQRGTPVAAQDDEALTFVFVTHDLGAGIFAPVRRGMEDACALIEATCEFIGPQTYDVAEQVALLEATVARGVDGIATSRPEPGAYDGVIQAAQDAGIKVVTFNTDDPAADEAVPAPFVGQNFTNYGVVWAEEIMRALPDGGQIGVTNCCAGHFALEERIRSMKETLEAEGEGKYEVLDTIITGADEAEIFAAIEAFYSANPDVRMITGSDYYSNIIAQFIKNNGLEGTLLAGGSDLAPAQVDGLREGYVAFGLGQNPYLQGFYPVMMMYQEIEYGIRPIDIDTGTDVVTPENVEEYNPEFR</sequence>
<feature type="chain" id="PRO_5027002552" description="Periplasmic binding protein domain-containing protein" evidence="3">
    <location>
        <begin position="24"/>
        <end position="323"/>
    </location>
</feature>
<comment type="similarity">
    <text evidence="2">Belongs to the bacterial solute-binding protein 2 family.</text>
</comment>
<protein>
    <recommendedName>
        <fullName evidence="4">Periplasmic binding protein domain-containing protein</fullName>
    </recommendedName>
</protein>
<dbReference type="SUPFAM" id="SSF53822">
    <property type="entry name" value="Periplasmic binding protein-like I"/>
    <property type="match status" value="1"/>
</dbReference>
<dbReference type="GO" id="GO:0030288">
    <property type="term" value="C:outer membrane-bounded periplasmic space"/>
    <property type="evidence" value="ECO:0007669"/>
    <property type="project" value="TreeGrafter"/>
</dbReference>
<comment type="subcellular location">
    <subcellularLocation>
        <location evidence="1">Cell envelope</location>
    </subcellularLocation>
</comment>
<dbReference type="InterPro" id="IPR050555">
    <property type="entry name" value="Bact_Solute-Bind_Prot2"/>
</dbReference>
<dbReference type="Pfam" id="PF13407">
    <property type="entry name" value="Peripla_BP_4"/>
    <property type="match status" value="1"/>
</dbReference>
<keyword evidence="3" id="KW-0732">Signal</keyword>
<feature type="domain" description="Periplasmic binding protein" evidence="4">
    <location>
        <begin position="39"/>
        <end position="294"/>
    </location>
</feature>